<feature type="signal peptide" evidence="1">
    <location>
        <begin position="1"/>
        <end position="18"/>
    </location>
</feature>
<evidence type="ECO:0000313" key="3">
    <source>
        <dbReference type="WBParaSite" id="ACRNAN_scaffold10442.g29313.t1"/>
    </source>
</evidence>
<protein>
    <submittedName>
        <fullName evidence="3">C6 domain-containing protein</fullName>
    </submittedName>
</protein>
<accession>A0A914CG07</accession>
<organism evidence="2 3">
    <name type="scientific">Acrobeloides nanus</name>
    <dbReference type="NCBI Taxonomy" id="290746"/>
    <lineage>
        <taxon>Eukaryota</taxon>
        <taxon>Metazoa</taxon>
        <taxon>Ecdysozoa</taxon>
        <taxon>Nematoda</taxon>
        <taxon>Chromadorea</taxon>
        <taxon>Rhabditida</taxon>
        <taxon>Tylenchina</taxon>
        <taxon>Cephalobomorpha</taxon>
        <taxon>Cephaloboidea</taxon>
        <taxon>Cephalobidae</taxon>
        <taxon>Acrobeloides</taxon>
    </lineage>
</organism>
<reference evidence="3" key="1">
    <citation type="submission" date="2022-11" db="UniProtKB">
        <authorList>
            <consortium name="WormBaseParasite"/>
        </authorList>
    </citation>
    <scope>IDENTIFICATION</scope>
</reference>
<name>A0A914CG07_9BILA</name>
<proteinExistence type="predicted"/>
<dbReference type="WBParaSite" id="ACRNAN_scaffold10442.g29313.t1">
    <property type="protein sequence ID" value="ACRNAN_scaffold10442.g29313.t1"/>
    <property type="gene ID" value="ACRNAN_scaffold10442.g29313"/>
</dbReference>
<keyword evidence="2" id="KW-1185">Reference proteome</keyword>
<dbReference type="AlphaFoldDB" id="A0A914CG07"/>
<feature type="chain" id="PRO_5037779240" evidence="1">
    <location>
        <begin position="19"/>
        <end position="155"/>
    </location>
</feature>
<evidence type="ECO:0000313" key="2">
    <source>
        <dbReference type="Proteomes" id="UP000887540"/>
    </source>
</evidence>
<keyword evidence="1" id="KW-0732">Signal</keyword>
<dbReference type="Proteomes" id="UP000887540">
    <property type="component" value="Unplaced"/>
</dbReference>
<evidence type="ECO:0000256" key="1">
    <source>
        <dbReference type="SAM" id="SignalP"/>
    </source>
</evidence>
<sequence length="155" mass="16372">MALQFVFVLVVVAKSVLATNCPSSCPNLNIASGSQPITQAMTTNQYNCTSPHIKCVNPNGGSVYFVFYNNGSQSAALGSSNGTIDTQVICSSENYLWVFVNNGSSTARIDTVSCIYGSSSVNTTKAPSTAAPTASNYSNFYVFADYGDGERKGKK</sequence>